<dbReference type="GO" id="GO:0016298">
    <property type="term" value="F:lipase activity"/>
    <property type="evidence" value="ECO:0007669"/>
    <property type="project" value="InterPro"/>
</dbReference>
<keyword evidence="2" id="KW-0732">Signal</keyword>
<evidence type="ECO:0000256" key="1">
    <source>
        <dbReference type="ARBA" id="ARBA00022801"/>
    </source>
</evidence>
<dbReference type="CDD" id="cd01846">
    <property type="entry name" value="fatty_acyltransferase_like"/>
    <property type="match status" value="1"/>
</dbReference>
<dbReference type="SUPFAM" id="SSF52266">
    <property type="entry name" value="SGNH hydrolase"/>
    <property type="match status" value="1"/>
</dbReference>
<dbReference type="InterPro" id="IPR008265">
    <property type="entry name" value="Lipase_GDSL_AS"/>
</dbReference>
<sequence>MTKRVTTMKNSRIGRFFKQLCLTFGMAFAATGANAFDSIYIFGDSLSDTGNAAILTGGVAPERFSNGPVAVDILASSFDLQAIPNFGGGTNYAIGGARALGSDSEFDTNLPSQVNSYLQFTGSNADPAALYVVIIGGNDIFDAQAIRAGSVTESFGRERQAIRKEALDRVSDAVASIEAQVIKLYMAGARNILVGNAPDVALTPQTDVVAENLLAVTQTRPEERRAEKLNKRTSRLTATFNKELAAAVARVEALASIDILEWDLAEFLSNQIEDAETVGFTNVDDSCIADGRLPACTGYVFFDNVHPTTLVHQRAGQDLLQLLKP</sequence>
<evidence type="ECO:0000256" key="2">
    <source>
        <dbReference type="SAM" id="SignalP"/>
    </source>
</evidence>
<keyword evidence="1" id="KW-0378">Hydrolase</keyword>
<dbReference type="Pfam" id="PF00657">
    <property type="entry name" value="Lipase_GDSL"/>
    <property type="match status" value="1"/>
</dbReference>
<dbReference type="InterPro" id="IPR036514">
    <property type="entry name" value="SGNH_hydro_sf"/>
</dbReference>
<comment type="caution">
    <text evidence="3">The sequence shown here is derived from an EMBL/GenBank/DDBJ whole genome shotgun (WGS) entry which is preliminary data.</text>
</comment>
<dbReference type="EMBL" id="QFWX01000008">
    <property type="protein sequence ID" value="PXX89077.1"/>
    <property type="molecule type" value="Genomic_DNA"/>
</dbReference>
<dbReference type="PANTHER" id="PTHR45648">
    <property type="entry name" value="GDSL LIPASE/ACYLHYDROLASE FAMILY PROTEIN (AFU_ORTHOLOGUE AFUA_4G14700)"/>
    <property type="match status" value="1"/>
</dbReference>
<feature type="signal peptide" evidence="2">
    <location>
        <begin position="1"/>
        <end position="29"/>
    </location>
</feature>
<feature type="chain" id="PRO_5015934980" description="GDSL family lipase" evidence="2">
    <location>
        <begin position="30"/>
        <end position="325"/>
    </location>
</feature>
<dbReference type="GO" id="GO:0006629">
    <property type="term" value="P:lipid metabolic process"/>
    <property type="evidence" value="ECO:0007669"/>
    <property type="project" value="InterPro"/>
</dbReference>
<proteinExistence type="predicted"/>
<dbReference type="PANTHER" id="PTHR45648:SF22">
    <property type="entry name" value="GDSL LIPASE_ACYLHYDROLASE FAMILY PROTEIN (AFU_ORTHOLOGUE AFUA_4G14700)"/>
    <property type="match status" value="1"/>
</dbReference>
<evidence type="ECO:0000313" key="4">
    <source>
        <dbReference type="Proteomes" id="UP000253987"/>
    </source>
</evidence>
<evidence type="ECO:0008006" key="5">
    <source>
        <dbReference type="Google" id="ProtNLM"/>
    </source>
</evidence>
<dbReference type="PROSITE" id="PS01098">
    <property type="entry name" value="LIPASE_GDSL_SER"/>
    <property type="match status" value="1"/>
</dbReference>
<reference evidence="3 4" key="2">
    <citation type="submission" date="2018-06" db="EMBL/GenBank/DDBJ databases">
        <title>Marinobactersediminissp. nov, a moderately halophilic bacterium isolated from marine solar saltern.</title>
        <authorList>
            <person name="Zhang Y."/>
        </authorList>
    </citation>
    <scope>NUCLEOTIDE SEQUENCE [LARGE SCALE GENOMIC DNA]</scope>
    <source>
        <strain evidence="3 4">F01</strain>
    </source>
</reference>
<dbReference type="OrthoDB" id="5292073at2"/>
<gene>
    <name evidence="3" type="ORF">DIT71_15990</name>
</gene>
<evidence type="ECO:0000313" key="3">
    <source>
        <dbReference type="EMBL" id="PXX89077.1"/>
    </source>
</evidence>
<dbReference type="InterPro" id="IPR001087">
    <property type="entry name" value="GDSL"/>
</dbReference>
<reference evidence="4" key="1">
    <citation type="submission" date="2018-05" db="EMBL/GenBank/DDBJ databases">
        <authorList>
            <person name="Lu D."/>
        </authorList>
    </citation>
    <scope>NUCLEOTIDE SEQUENCE [LARGE SCALE GENOMIC DNA]</scope>
    <source>
        <strain evidence="4">F01</strain>
    </source>
</reference>
<organism evidence="3 4">
    <name type="scientific">Marinobacter vulgaris</name>
    <dbReference type="NCBI Taxonomy" id="1928331"/>
    <lineage>
        <taxon>Bacteria</taxon>
        <taxon>Pseudomonadati</taxon>
        <taxon>Pseudomonadota</taxon>
        <taxon>Gammaproteobacteria</taxon>
        <taxon>Pseudomonadales</taxon>
        <taxon>Marinobacteraceae</taxon>
        <taxon>Marinobacter</taxon>
    </lineage>
</organism>
<keyword evidence="4" id="KW-1185">Reference proteome</keyword>
<protein>
    <recommendedName>
        <fullName evidence="5">GDSL family lipase</fullName>
    </recommendedName>
</protein>
<dbReference type="AlphaFoldDB" id="A0A2V3ZJS9"/>
<accession>A0A2V3ZJS9</accession>
<name>A0A2V3ZJS9_9GAMM</name>
<dbReference type="Gene3D" id="3.40.50.1110">
    <property type="entry name" value="SGNH hydrolase"/>
    <property type="match status" value="1"/>
</dbReference>
<dbReference type="InterPro" id="IPR051058">
    <property type="entry name" value="GDSL_Est/Lipase"/>
</dbReference>
<dbReference type="Proteomes" id="UP000253987">
    <property type="component" value="Unassembled WGS sequence"/>
</dbReference>